<keyword evidence="2" id="KW-0677">Repeat</keyword>
<dbReference type="PANTHER" id="PTHR48051">
    <property type="match status" value="1"/>
</dbReference>
<dbReference type="EMBL" id="JAHHIF010000060">
    <property type="protein sequence ID" value="MBW4548343.1"/>
    <property type="molecule type" value="Genomic_DNA"/>
</dbReference>
<dbReference type="PANTHER" id="PTHR48051:SF1">
    <property type="entry name" value="RAS SUPPRESSOR PROTEIN 1"/>
    <property type="match status" value="1"/>
</dbReference>
<dbReference type="Pfam" id="PF07714">
    <property type="entry name" value="PK_Tyr_Ser-Thr"/>
    <property type="match status" value="1"/>
</dbReference>
<dbReference type="InterPro" id="IPR000719">
    <property type="entry name" value="Prot_kinase_dom"/>
</dbReference>
<dbReference type="SMART" id="SM00369">
    <property type="entry name" value="LRR_TYP"/>
    <property type="match status" value="4"/>
</dbReference>
<organism evidence="5 6">
    <name type="scientific">Symplocastrum torsivum CPER-KK1</name>
    <dbReference type="NCBI Taxonomy" id="450513"/>
    <lineage>
        <taxon>Bacteria</taxon>
        <taxon>Bacillati</taxon>
        <taxon>Cyanobacteriota</taxon>
        <taxon>Cyanophyceae</taxon>
        <taxon>Oscillatoriophycideae</taxon>
        <taxon>Oscillatoriales</taxon>
        <taxon>Microcoleaceae</taxon>
        <taxon>Symplocastrum</taxon>
    </lineage>
</organism>
<dbReference type="InterPro" id="IPR003591">
    <property type="entry name" value="Leu-rich_rpt_typical-subtyp"/>
</dbReference>
<reference evidence="5" key="1">
    <citation type="submission" date="2021-05" db="EMBL/GenBank/DDBJ databases">
        <authorList>
            <person name="Pietrasiak N."/>
            <person name="Ward R."/>
            <person name="Stajich J.E."/>
            <person name="Kurbessoian T."/>
        </authorList>
    </citation>
    <scope>NUCLEOTIDE SEQUENCE</scope>
    <source>
        <strain evidence="5">CPER-KK1</strain>
    </source>
</reference>
<feature type="domain" description="Protein kinase" evidence="4">
    <location>
        <begin position="204"/>
        <end position="446"/>
    </location>
</feature>
<keyword evidence="5" id="KW-0808">Transferase</keyword>
<dbReference type="Pfam" id="PF00560">
    <property type="entry name" value="LRR_1"/>
    <property type="match status" value="1"/>
</dbReference>
<evidence type="ECO:0000256" key="3">
    <source>
        <dbReference type="PROSITE-ProRule" id="PRU10141"/>
    </source>
</evidence>
<dbReference type="Gene3D" id="3.80.10.10">
    <property type="entry name" value="Ribonuclease Inhibitor"/>
    <property type="match status" value="2"/>
</dbReference>
<gene>
    <name evidence="5" type="ORF">KME25_28480</name>
</gene>
<accession>A0A951PRF1</accession>
<evidence type="ECO:0000313" key="5">
    <source>
        <dbReference type="EMBL" id="MBW4548343.1"/>
    </source>
</evidence>
<dbReference type="InterPro" id="IPR050216">
    <property type="entry name" value="LRR_domain-containing"/>
</dbReference>
<keyword evidence="3" id="KW-0067">ATP-binding</keyword>
<dbReference type="InterPro" id="IPR017441">
    <property type="entry name" value="Protein_kinase_ATP_BS"/>
</dbReference>
<proteinExistence type="predicted"/>
<dbReference type="Proteomes" id="UP000753908">
    <property type="component" value="Unassembled WGS sequence"/>
</dbReference>
<comment type="caution">
    <text evidence="5">The sequence shown here is derived from an EMBL/GenBank/DDBJ whole genome shotgun (WGS) entry which is preliminary data.</text>
</comment>
<dbReference type="GO" id="GO:0005524">
    <property type="term" value="F:ATP binding"/>
    <property type="evidence" value="ECO:0007669"/>
    <property type="project" value="UniProtKB-UniRule"/>
</dbReference>
<evidence type="ECO:0000259" key="4">
    <source>
        <dbReference type="PROSITE" id="PS50011"/>
    </source>
</evidence>
<dbReference type="PROSITE" id="PS50011">
    <property type="entry name" value="PROTEIN_KINASE_DOM"/>
    <property type="match status" value="1"/>
</dbReference>
<evidence type="ECO:0000313" key="6">
    <source>
        <dbReference type="Proteomes" id="UP000753908"/>
    </source>
</evidence>
<evidence type="ECO:0000256" key="2">
    <source>
        <dbReference type="ARBA" id="ARBA00022737"/>
    </source>
</evidence>
<name>A0A951PRF1_9CYAN</name>
<dbReference type="GO" id="GO:0005737">
    <property type="term" value="C:cytoplasm"/>
    <property type="evidence" value="ECO:0007669"/>
    <property type="project" value="TreeGrafter"/>
</dbReference>
<dbReference type="PROSITE" id="PS00107">
    <property type="entry name" value="PROTEIN_KINASE_ATP"/>
    <property type="match status" value="1"/>
</dbReference>
<evidence type="ECO:0000256" key="1">
    <source>
        <dbReference type="ARBA" id="ARBA00022614"/>
    </source>
</evidence>
<keyword evidence="5" id="KW-0418">Kinase</keyword>
<keyword evidence="1" id="KW-0433">Leucine-rich repeat</keyword>
<dbReference type="InterPro" id="IPR001245">
    <property type="entry name" value="Ser-Thr/Tyr_kinase_cat_dom"/>
</dbReference>
<dbReference type="PROSITE" id="PS51450">
    <property type="entry name" value="LRR"/>
    <property type="match status" value="2"/>
</dbReference>
<dbReference type="GO" id="GO:0004672">
    <property type="term" value="F:protein kinase activity"/>
    <property type="evidence" value="ECO:0007669"/>
    <property type="project" value="InterPro"/>
</dbReference>
<dbReference type="AlphaFoldDB" id="A0A951PRF1"/>
<sequence>METLDLLRSGELAGSKRLNISCGLTQFPSEIYALADSLEILDLSNNHLKTLPDEFERLKRLKIVFFTNNDFEEIPEVLSHCLDLKIVSFKSNQIRSVGEQTLPQKLRWLILTNNKIEKLPTSLGRLSDLQKLMLAGNQLQSLPESMASCQKLELIRLSANQLTELPPWLFTLPRLSWLAYAGNPLCNRNATTKPVLPDIDWAELTLGEILGQGASGVIYQGLWTTQLAQQEVAIKIFKGEITSDGLPADEMAASLAAGSHDNLVNVLGKLSNAPQEKLGVVFSFIPPHYKNLGQPPDFDTCTRDTYSAAASFSLAVILRITKGIASAAVHLHALGIMHGDLYAHNILVDETGQSLLGDFGAASKYDKSDVVIGQSLERLEVRAFGCLLEDMLDRCTLQESSKYYKAVESLRCLQQECLKPVLSQRPRFTEIGERLTSVERQVYGTA</sequence>
<protein>
    <submittedName>
        <fullName evidence="5">Protein kinase</fullName>
    </submittedName>
</protein>
<dbReference type="SUPFAM" id="SSF56112">
    <property type="entry name" value="Protein kinase-like (PK-like)"/>
    <property type="match status" value="1"/>
</dbReference>
<dbReference type="InterPro" id="IPR001611">
    <property type="entry name" value="Leu-rich_rpt"/>
</dbReference>
<dbReference type="Pfam" id="PF13855">
    <property type="entry name" value="LRR_8"/>
    <property type="match status" value="1"/>
</dbReference>
<dbReference type="InterPro" id="IPR032675">
    <property type="entry name" value="LRR_dom_sf"/>
</dbReference>
<keyword evidence="3" id="KW-0547">Nucleotide-binding</keyword>
<dbReference type="SMART" id="SM00364">
    <property type="entry name" value="LRR_BAC"/>
    <property type="match status" value="4"/>
</dbReference>
<dbReference type="Gene3D" id="1.10.510.10">
    <property type="entry name" value="Transferase(Phosphotransferase) domain 1"/>
    <property type="match status" value="1"/>
</dbReference>
<dbReference type="SUPFAM" id="SSF52058">
    <property type="entry name" value="L domain-like"/>
    <property type="match status" value="1"/>
</dbReference>
<feature type="binding site" evidence="3">
    <location>
        <position position="235"/>
    </location>
    <ligand>
        <name>ATP</name>
        <dbReference type="ChEBI" id="CHEBI:30616"/>
    </ligand>
</feature>
<reference evidence="5" key="2">
    <citation type="journal article" date="2022" name="Microbiol. Resour. Announc.">
        <title>Metagenome Sequencing to Explore Phylogenomics of Terrestrial Cyanobacteria.</title>
        <authorList>
            <person name="Ward R.D."/>
            <person name="Stajich J.E."/>
            <person name="Johansen J.R."/>
            <person name="Huntemann M."/>
            <person name="Clum A."/>
            <person name="Foster B."/>
            <person name="Foster B."/>
            <person name="Roux S."/>
            <person name="Palaniappan K."/>
            <person name="Varghese N."/>
            <person name="Mukherjee S."/>
            <person name="Reddy T.B.K."/>
            <person name="Daum C."/>
            <person name="Copeland A."/>
            <person name="Chen I.A."/>
            <person name="Ivanova N.N."/>
            <person name="Kyrpides N.C."/>
            <person name="Shapiro N."/>
            <person name="Eloe-Fadrosh E.A."/>
            <person name="Pietrasiak N."/>
        </authorList>
    </citation>
    <scope>NUCLEOTIDE SEQUENCE</scope>
    <source>
        <strain evidence="5">CPER-KK1</strain>
    </source>
</reference>
<dbReference type="Gene3D" id="3.30.200.20">
    <property type="entry name" value="Phosphorylase Kinase, domain 1"/>
    <property type="match status" value="1"/>
</dbReference>
<dbReference type="InterPro" id="IPR011009">
    <property type="entry name" value="Kinase-like_dom_sf"/>
</dbReference>